<dbReference type="Pfam" id="PF07517">
    <property type="entry name" value="SecA_DEAD"/>
    <property type="match status" value="1"/>
</dbReference>
<dbReference type="InterPro" id="IPR011130">
    <property type="entry name" value="SecA_preprotein_X-link_dom"/>
</dbReference>
<dbReference type="PROSITE" id="PS51196">
    <property type="entry name" value="SECA_MOTOR_DEAD"/>
    <property type="match status" value="1"/>
</dbReference>
<feature type="region of interest" description="Disordered" evidence="15">
    <location>
        <begin position="814"/>
        <end position="876"/>
    </location>
</feature>
<keyword evidence="8" id="KW-0547">Nucleotide-binding</keyword>
<evidence type="ECO:0000259" key="17">
    <source>
        <dbReference type="PROSITE" id="PS51194"/>
    </source>
</evidence>
<reference evidence="19" key="1">
    <citation type="submission" date="2009-10" db="EMBL/GenBank/DDBJ databases">
        <title>Diversity of trophic interactions inside an arsenic-rich microbial ecosystem.</title>
        <authorList>
            <person name="Bertin P.N."/>
            <person name="Heinrich-Salmeron A."/>
            <person name="Pelletier E."/>
            <person name="Goulhen-Chollet F."/>
            <person name="Arsene-Ploetze F."/>
            <person name="Gallien S."/>
            <person name="Calteau A."/>
            <person name="Vallenet D."/>
            <person name="Casiot C."/>
            <person name="Chane-Woon-Ming B."/>
            <person name="Giloteaux L."/>
            <person name="Barakat M."/>
            <person name="Bonnefoy V."/>
            <person name="Bruneel O."/>
            <person name="Chandler M."/>
            <person name="Cleiss J."/>
            <person name="Duran R."/>
            <person name="Elbaz-Poulichet F."/>
            <person name="Fonknechten N."/>
            <person name="Lauga B."/>
            <person name="Mornico D."/>
            <person name="Ortet P."/>
            <person name="Schaeffer C."/>
            <person name="Siguier P."/>
            <person name="Alexander Thil Smith A."/>
            <person name="Van Dorsselaer A."/>
            <person name="Weissenbach J."/>
            <person name="Medigue C."/>
            <person name="Le Paslier D."/>
        </authorList>
    </citation>
    <scope>NUCLEOTIDE SEQUENCE</scope>
</reference>
<evidence type="ECO:0000256" key="9">
    <source>
        <dbReference type="ARBA" id="ARBA00022833"/>
    </source>
</evidence>
<dbReference type="InterPro" id="IPR044722">
    <property type="entry name" value="SecA_SF2_C"/>
</dbReference>
<evidence type="ECO:0000259" key="16">
    <source>
        <dbReference type="PROSITE" id="PS51192"/>
    </source>
</evidence>
<keyword evidence="14" id="KW-0472">Membrane</keyword>
<evidence type="ECO:0000256" key="4">
    <source>
        <dbReference type="ARBA" id="ARBA00022448"/>
    </source>
</evidence>
<evidence type="ECO:0000256" key="15">
    <source>
        <dbReference type="SAM" id="MobiDB-lite"/>
    </source>
</evidence>
<comment type="subcellular location">
    <subcellularLocation>
        <location evidence="2">Membrane</location>
        <topology evidence="2">Peripheral membrane protein</topology>
    </subcellularLocation>
</comment>
<evidence type="ECO:0000259" key="18">
    <source>
        <dbReference type="PROSITE" id="PS51196"/>
    </source>
</evidence>
<keyword evidence="10" id="KW-0067">ATP-binding</keyword>
<dbReference type="InterPro" id="IPR000185">
    <property type="entry name" value="SecA"/>
</dbReference>
<evidence type="ECO:0000256" key="8">
    <source>
        <dbReference type="ARBA" id="ARBA00022741"/>
    </source>
</evidence>
<evidence type="ECO:0000313" key="19">
    <source>
        <dbReference type="EMBL" id="CBH75324.1"/>
    </source>
</evidence>
<dbReference type="PROSITE" id="PS01312">
    <property type="entry name" value="SECA"/>
    <property type="match status" value="1"/>
</dbReference>
<keyword evidence="5" id="KW-1003">Cell membrane</keyword>
<dbReference type="InterPro" id="IPR027417">
    <property type="entry name" value="P-loop_NTPase"/>
</dbReference>
<dbReference type="FunFam" id="3.90.1440.10:FF:000002">
    <property type="entry name" value="Protein translocase subunit SecA"/>
    <property type="match status" value="1"/>
</dbReference>
<dbReference type="InterPro" id="IPR036266">
    <property type="entry name" value="SecA_Wing/Scaffold_sf"/>
</dbReference>
<keyword evidence="11" id="KW-0653">Protein transport</keyword>
<name>E6PFT7_9ZZZZ</name>
<dbReference type="AlphaFoldDB" id="E6PFT7"/>
<keyword evidence="7" id="KW-0479">Metal-binding</keyword>
<dbReference type="InterPro" id="IPR020937">
    <property type="entry name" value="SecA_CS"/>
</dbReference>
<dbReference type="FunFam" id="3.40.50.300:FF:000429">
    <property type="entry name" value="Preprotein translocase subunit SecA"/>
    <property type="match status" value="1"/>
</dbReference>
<dbReference type="InterPro" id="IPR014001">
    <property type="entry name" value="Helicase_ATP-bd"/>
</dbReference>
<dbReference type="InterPro" id="IPR001650">
    <property type="entry name" value="Helicase_C-like"/>
</dbReference>
<dbReference type="SUPFAM" id="SSF52540">
    <property type="entry name" value="P-loop containing nucleoside triphosphate hydrolases"/>
    <property type="match status" value="2"/>
</dbReference>
<dbReference type="InterPro" id="IPR036670">
    <property type="entry name" value="SecA_X-link_sf"/>
</dbReference>
<evidence type="ECO:0000256" key="7">
    <source>
        <dbReference type="ARBA" id="ARBA00022723"/>
    </source>
</evidence>
<dbReference type="PRINTS" id="PR00906">
    <property type="entry name" value="SECA"/>
</dbReference>
<evidence type="ECO:0000256" key="10">
    <source>
        <dbReference type="ARBA" id="ARBA00022840"/>
    </source>
</evidence>
<gene>
    <name evidence="19" type="primary">secA</name>
    <name evidence="19" type="ORF">CARN1_1341</name>
</gene>
<dbReference type="HAMAP" id="MF_01382">
    <property type="entry name" value="SecA"/>
    <property type="match status" value="1"/>
</dbReference>
<dbReference type="Pfam" id="PF07516">
    <property type="entry name" value="SecA_SW"/>
    <property type="match status" value="1"/>
</dbReference>
<dbReference type="Gene3D" id="3.10.450.50">
    <property type="match status" value="1"/>
</dbReference>
<keyword evidence="6" id="KW-0963">Cytoplasm</keyword>
<dbReference type="InterPro" id="IPR011115">
    <property type="entry name" value="SecA_DEAD"/>
</dbReference>
<dbReference type="PROSITE" id="PS51194">
    <property type="entry name" value="HELICASE_CTER"/>
    <property type="match status" value="1"/>
</dbReference>
<dbReference type="SUPFAM" id="SSF81886">
    <property type="entry name" value="Helical scaffold and wing domains of SecA"/>
    <property type="match status" value="1"/>
</dbReference>
<dbReference type="GO" id="GO:0046872">
    <property type="term" value="F:metal ion binding"/>
    <property type="evidence" value="ECO:0007669"/>
    <property type="project" value="UniProtKB-KW"/>
</dbReference>
<dbReference type="GO" id="GO:0005524">
    <property type="term" value="F:ATP binding"/>
    <property type="evidence" value="ECO:0007669"/>
    <property type="project" value="UniProtKB-KW"/>
</dbReference>
<comment type="caution">
    <text evidence="19">The sequence shown here is derived from an EMBL/GenBank/DDBJ whole genome shotgun (WGS) entry which is preliminary data.</text>
</comment>
<dbReference type="Pfam" id="PF21090">
    <property type="entry name" value="P-loop_SecA"/>
    <property type="match status" value="1"/>
</dbReference>
<evidence type="ECO:0000256" key="6">
    <source>
        <dbReference type="ARBA" id="ARBA00022490"/>
    </source>
</evidence>
<evidence type="ECO:0000256" key="1">
    <source>
        <dbReference type="ARBA" id="ARBA00001947"/>
    </source>
</evidence>
<evidence type="ECO:0000256" key="3">
    <source>
        <dbReference type="ARBA" id="ARBA00007650"/>
    </source>
</evidence>
<dbReference type="GO" id="GO:0005829">
    <property type="term" value="C:cytosol"/>
    <property type="evidence" value="ECO:0007669"/>
    <property type="project" value="TreeGrafter"/>
</dbReference>
<feature type="compositionally biased region" description="Basic and acidic residues" evidence="15">
    <location>
        <begin position="837"/>
        <end position="851"/>
    </location>
</feature>
<evidence type="ECO:0000256" key="12">
    <source>
        <dbReference type="ARBA" id="ARBA00022967"/>
    </source>
</evidence>
<feature type="domain" description="Helicase C-terminal" evidence="17">
    <location>
        <begin position="413"/>
        <end position="574"/>
    </location>
</feature>
<evidence type="ECO:0000256" key="5">
    <source>
        <dbReference type="ARBA" id="ARBA00022475"/>
    </source>
</evidence>
<organism evidence="19">
    <name type="scientific">mine drainage metagenome</name>
    <dbReference type="NCBI Taxonomy" id="410659"/>
    <lineage>
        <taxon>unclassified sequences</taxon>
        <taxon>metagenomes</taxon>
        <taxon>ecological metagenomes</taxon>
    </lineage>
</organism>
<dbReference type="FunFam" id="3.40.50.300:FF:000334">
    <property type="entry name" value="Protein translocase subunit SecA"/>
    <property type="match status" value="1"/>
</dbReference>
<dbReference type="InterPro" id="IPR004027">
    <property type="entry name" value="SEC_C_motif"/>
</dbReference>
<sequence length="876" mass="99051">MAFLKTLFDANERDIVRLRKTAVQVNAFEPEISALDDEALRGKTAEFRLRLDRGEELDRLLPEAFAVTREAGRRVLGMRHFDVQIMGGQVLYEGRIAEMRTGEGKTLVATLPVYARALVGRGVHVVTVNDYLARRDAEWMGPLYRSLGLSVGIVQHGLEPTERREVYGCDITYVTNNEVGFDYLRDNMAWQKEDLVQRDLYFALIDEVDSILIDEARTPLIISGPSQESTDLYGKFAQVIPRLKKGDDYTVDEKAHAVPVTEAGVAKVEKMLGISNLYDQRNIELAHQLNAGLKAWNLFHRDQQYIIKDDEIVIVDEFTGRLMYGRRYSDGIHQAIEAKEGIKVRGEDQTLATITFQNLFRLYGHLAGMTGTAKTEEREFREIYKLDVVTIPTNMPMVRNDFPDIVFKSEKAKFEAVVTEIIAEHGKGRPVLVGTRSIEKSELLAGNLRRKGVECNVLNAKYHEQEADIIKDAGSYAQVTIATNMAGRGTDIKLGDGVAEIGGLHIIGTERHESRRIDNQLRGRSGRQGDPGSTRFYLSLEDEVMRLFGGDRMTSMMERVGFTDEAPIESKLVSRSIEHAQKRVENHNYEIRKHVLEYDDVMNKQREIIYADRRAILEGTFDSRSFMQQTLAAKINESIEQNVAENAHPGDWDLPEVLNELDIIFPVKQRVTLEELGRHDREGIRRLLEERAIEAYEKKEAEVGPEMMRVIEQRFLLLPIIDRQWVDHLYVMDHLKNGIGLRGYGQIDPRVEYEKEAFEIFEDLKNNIADEAIKALFHVQIEYGEEAPNGAPISLQGGEGEAEGGHLSERDVEALLGPMPGGNRPERELRTNLGDEEPAKPKHRDQPKVGRNDLCPCGSGKKYKKCHGATGAAALS</sequence>
<dbReference type="NCBIfam" id="TIGR00963">
    <property type="entry name" value="secA"/>
    <property type="match status" value="1"/>
</dbReference>
<dbReference type="SUPFAM" id="SSF81767">
    <property type="entry name" value="Pre-protein crosslinking domain of SecA"/>
    <property type="match status" value="1"/>
</dbReference>
<dbReference type="PROSITE" id="PS51192">
    <property type="entry name" value="HELICASE_ATP_BIND_1"/>
    <property type="match status" value="1"/>
</dbReference>
<dbReference type="Gene3D" id="3.40.50.300">
    <property type="entry name" value="P-loop containing nucleotide triphosphate hydrolases"/>
    <property type="match status" value="3"/>
</dbReference>
<protein>
    <submittedName>
        <fullName evidence="19">Preprotein translocase subunit, ATPase</fullName>
    </submittedName>
</protein>
<comment type="similarity">
    <text evidence="3">Belongs to the SecA family.</text>
</comment>
<dbReference type="InterPro" id="IPR014018">
    <property type="entry name" value="SecA_motor_DEAD"/>
</dbReference>
<dbReference type="Pfam" id="PF01043">
    <property type="entry name" value="SecA_PP_bind"/>
    <property type="match status" value="1"/>
</dbReference>
<dbReference type="NCBIfam" id="NF006630">
    <property type="entry name" value="PRK09200.1"/>
    <property type="match status" value="1"/>
</dbReference>
<keyword evidence="12" id="KW-1278">Translocase</keyword>
<dbReference type="Pfam" id="PF02810">
    <property type="entry name" value="SEC-C"/>
    <property type="match status" value="1"/>
</dbReference>
<evidence type="ECO:0000256" key="14">
    <source>
        <dbReference type="ARBA" id="ARBA00023136"/>
    </source>
</evidence>
<keyword evidence="9" id="KW-0862">Zinc</keyword>
<dbReference type="GO" id="GO:0005886">
    <property type="term" value="C:plasma membrane"/>
    <property type="evidence" value="ECO:0007669"/>
    <property type="project" value="TreeGrafter"/>
</dbReference>
<keyword evidence="4" id="KW-0813">Transport</keyword>
<dbReference type="EMBL" id="CABL01000008">
    <property type="protein sequence ID" value="CBH75324.1"/>
    <property type="molecule type" value="Genomic_DNA"/>
</dbReference>
<accession>E6PFT7</accession>
<dbReference type="GO" id="GO:0017038">
    <property type="term" value="P:protein import"/>
    <property type="evidence" value="ECO:0007669"/>
    <property type="project" value="InterPro"/>
</dbReference>
<feature type="domain" description="Helicase ATP-binding" evidence="16">
    <location>
        <begin position="86"/>
        <end position="244"/>
    </location>
</feature>
<evidence type="ECO:0000256" key="13">
    <source>
        <dbReference type="ARBA" id="ARBA00023010"/>
    </source>
</evidence>
<dbReference type="Gene3D" id="3.90.1440.10">
    <property type="entry name" value="SecA, preprotein cross-linking domain"/>
    <property type="match status" value="1"/>
</dbReference>
<keyword evidence="13" id="KW-0811">Translocation</keyword>
<feature type="domain" description="SecA family profile" evidence="18">
    <location>
        <begin position="1"/>
        <end position="569"/>
    </location>
</feature>
<dbReference type="PANTHER" id="PTHR30612:SF0">
    <property type="entry name" value="CHLOROPLAST PROTEIN-TRANSPORTING ATPASE"/>
    <property type="match status" value="1"/>
</dbReference>
<evidence type="ECO:0000256" key="2">
    <source>
        <dbReference type="ARBA" id="ARBA00004170"/>
    </source>
</evidence>
<dbReference type="CDD" id="cd17928">
    <property type="entry name" value="DEXDc_SecA"/>
    <property type="match status" value="1"/>
</dbReference>
<evidence type="ECO:0000256" key="11">
    <source>
        <dbReference type="ARBA" id="ARBA00022927"/>
    </source>
</evidence>
<dbReference type="GO" id="GO:0043952">
    <property type="term" value="P:protein transport by the Sec complex"/>
    <property type="evidence" value="ECO:0007669"/>
    <property type="project" value="TreeGrafter"/>
</dbReference>
<dbReference type="CDD" id="cd18803">
    <property type="entry name" value="SF2_C_secA"/>
    <property type="match status" value="1"/>
</dbReference>
<dbReference type="InterPro" id="IPR011116">
    <property type="entry name" value="SecA_Wing/Scaffold"/>
</dbReference>
<dbReference type="GO" id="GO:0031522">
    <property type="term" value="C:cell envelope Sec protein transport complex"/>
    <property type="evidence" value="ECO:0007669"/>
    <property type="project" value="TreeGrafter"/>
</dbReference>
<dbReference type="GO" id="GO:0006605">
    <property type="term" value="P:protein targeting"/>
    <property type="evidence" value="ECO:0007669"/>
    <property type="project" value="InterPro"/>
</dbReference>
<proteinExistence type="inferred from homology"/>
<dbReference type="SMART" id="SM00957">
    <property type="entry name" value="SecA_DEAD"/>
    <property type="match status" value="1"/>
</dbReference>
<dbReference type="GO" id="GO:0006886">
    <property type="term" value="P:intracellular protein transport"/>
    <property type="evidence" value="ECO:0007669"/>
    <property type="project" value="InterPro"/>
</dbReference>
<dbReference type="Gene3D" id="1.10.3060.10">
    <property type="entry name" value="Helical scaffold and wing domains of SecA"/>
    <property type="match status" value="1"/>
</dbReference>
<dbReference type="SMART" id="SM00958">
    <property type="entry name" value="SecA_PP_bind"/>
    <property type="match status" value="1"/>
</dbReference>
<comment type="cofactor">
    <cofactor evidence="1">
        <name>Zn(2+)</name>
        <dbReference type="ChEBI" id="CHEBI:29105"/>
    </cofactor>
</comment>
<dbReference type="PANTHER" id="PTHR30612">
    <property type="entry name" value="SECA INNER MEMBRANE COMPONENT OF SEC PROTEIN SECRETION SYSTEM"/>
    <property type="match status" value="1"/>
</dbReference>